<reference evidence="1" key="1">
    <citation type="journal article" date="2014" name="Int. J. Syst. Evol. Microbiol.">
        <title>Complete genome sequence of Corynebacterium casei LMG S-19264T (=DSM 44701T), isolated from a smear-ripened cheese.</title>
        <authorList>
            <consortium name="US DOE Joint Genome Institute (JGI-PGF)"/>
            <person name="Walter F."/>
            <person name="Albersmeier A."/>
            <person name="Kalinowski J."/>
            <person name="Ruckert C."/>
        </authorList>
    </citation>
    <scope>NUCLEOTIDE SEQUENCE</scope>
    <source>
        <strain evidence="1">JCM 4956</strain>
    </source>
</reference>
<reference evidence="1" key="2">
    <citation type="submission" date="2020-09" db="EMBL/GenBank/DDBJ databases">
        <authorList>
            <person name="Sun Q."/>
            <person name="Ohkuma M."/>
        </authorList>
    </citation>
    <scope>NUCLEOTIDE SEQUENCE</scope>
    <source>
        <strain evidence="1">JCM 4956</strain>
    </source>
</reference>
<sequence>MYDISTACWWCTAMSRAKPASAESAAGGLVPESPPSATAYVIVPAVTSTAAAAPAIHPAFFDFLTA</sequence>
<gene>
    <name evidence="1" type="ORF">GCM10010515_37750</name>
</gene>
<evidence type="ECO:0000313" key="2">
    <source>
        <dbReference type="Proteomes" id="UP000645555"/>
    </source>
</evidence>
<comment type="caution">
    <text evidence="1">The sequence shown here is derived from an EMBL/GenBank/DDBJ whole genome shotgun (WGS) entry which is preliminary data.</text>
</comment>
<evidence type="ECO:0000313" key="1">
    <source>
        <dbReference type="EMBL" id="GGX66538.1"/>
    </source>
</evidence>
<dbReference type="Proteomes" id="UP000645555">
    <property type="component" value="Unassembled WGS sequence"/>
</dbReference>
<dbReference type="EMBL" id="BMWD01000012">
    <property type="protein sequence ID" value="GGX66538.1"/>
    <property type="molecule type" value="Genomic_DNA"/>
</dbReference>
<dbReference type="AlphaFoldDB" id="A0A918KMD9"/>
<keyword evidence="2" id="KW-1185">Reference proteome</keyword>
<name>A0A918KMD9_9ACTN</name>
<proteinExistence type="predicted"/>
<accession>A0A918KMD9</accession>
<organism evidence="1 2">
    <name type="scientific">Streptomyces fructofermentans</name>
    <dbReference type="NCBI Taxonomy" id="152141"/>
    <lineage>
        <taxon>Bacteria</taxon>
        <taxon>Bacillati</taxon>
        <taxon>Actinomycetota</taxon>
        <taxon>Actinomycetes</taxon>
        <taxon>Kitasatosporales</taxon>
        <taxon>Streptomycetaceae</taxon>
        <taxon>Streptomyces</taxon>
    </lineage>
</organism>
<protein>
    <submittedName>
        <fullName evidence="1">Uncharacterized protein</fullName>
    </submittedName>
</protein>